<sequence>MGNLSIKKMEQTVKKAGSDLGNATNTIINNTVSDIRNILSNLGDCASAIDNIRLRATHRAIQYHTSVARILKETEVYPVELIERIYNSIADLLKIPDSEVEIRLYHLINPGPAVWESQPRDMQVIDPDTISLPQDRVPFVFIHGVENQGETDAFEFYKKFEKSAWMYNHNVPGVDYSSVDIYIVSYDAKISNENHQIIKSAFESAGVIVDGDAPGMFAAVMWKEWVRRARLTSDKIMPFLNKMKYLPHNYRGLAVTHSLGCEVMANAGHRLIENDPDLEPAFIRWWCMAAALPSDAFSNTGLYPSAPRIAMNYPLEKPGTTVWFSASDSLLSTLYFIANDHFAMGQTGAHMIDQYAHYINNDVTLCVLEAHMTDTYFPRLGTTIRKYLGTQIWSEDPNSDCALEDIFRRD</sequence>
<comment type="caution">
    <text evidence="1">The sequence shown here is derived from an EMBL/GenBank/DDBJ whole genome shotgun (WGS) entry which is preliminary data.</text>
</comment>
<organism evidence="1 2">
    <name type="scientific">Paenibacillus borealis</name>
    <dbReference type="NCBI Taxonomy" id="160799"/>
    <lineage>
        <taxon>Bacteria</taxon>
        <taxon>Bacillati</taxon>
        <taxon>Bacillota</taxon>
        <taxon>Bacilli</taxon>
        <taxon>Bacillales</taxon>
        <taxon>Paenibacillaceae</taxon>
        <taxon>Paenibacillus</taxon>
    </lineage>
</organism>
<evidence type="ECO:0008006" key="3">
    <source>
        <dbReference type="Google" id="ProtNLM"/>
    </source>
</evidence>
<dbReference type="RefSeq" id="WP_076112862.1">
    <property type="nucleotide sequence ID" value="NZ_MPTB01000032.1"/>
</dbReference>
<gene>
    <name evidence="1" type="ORF">BSK56_22565</name>
</gene>
<proteinExistence type="predicted"/>
<evidence type="ECO:0000313" key="2">
    <source>
        <dbReference type="Proteomes" id="UP000187412"/>
    </source>
</evidence>
<reference evidence="1 2" key="1">
    <citation type="submission" date="2016-10" db="EMBL/GenBank/DDBJ databases">
        <title>Paenibacillus species isolates.</title>
        <authorList>
            <person name="Beno S.M."/>
        </authorList>
    </citation>
    <scope>NUCLEOTIDE SEQUENCE [LARGE SCALE GENOMIC DNA]</scope>
    <source>
        <strain evidence="1 2">FSL H7-0744</strain>
    </source>
</reference>
<dbReference type="EMBL" id="MPTB01000032">
    <property type="protein sequence ID" value="OMD44498.1"/>
    <property type="molecule type" value="Genomic_DNA"/>
</dbReference>
<name>A0ABX3H250_PAEBO</name>
<evidence type="ECO:0000313" key="1">
    <source>
        <dbReference type="EMBL" id="OMD44498.1"/>
    </source>
</evidence>
<dbReference type="Proteomes" id="UP000187412">
    <property type="component" value="Unassembled WGS sequence"/>
</dbReference>
<protein>
    <recommendedName>
        <fullName evidence="3">Alpha/beta hydrolase</fullName>
    </recommendedName>
</protein>
<keyword evidence="2" id="KW-1185">Reference proteome</keyword>
<accession>A0ABX3H250</accession>